<dbReference type="PANTHER" id="PTHR45024:SF2">
    <property type="entry name" value="SCP2 DOMAIN-CONTAINING PROTEIN"/>
    <property type="match status" value="1"/>
</dbReference>
<dbReference type="Gene3D" id="3.40.50.720">
    <property type="entry name" value="NAD(P)-binding Rossmann-like Domain"/>
    <property type="match status" value="1"/>
</dbReference>
<dbReference type="InterPro" id="IPR051687">
    <property type="entry name" value="Peroxisomal_Beta-Oxidation"/>
</dbReference>
<evidence type="ECO:0000313" key="4">
    <source>
        <dbReference type="EMBL" id="RZN65219.1"/>
    </source>
</evidence>
<comment type="similarity">
    <text evidence="1">Belongs to the short-chain dehydrogenases/reductases (SDR) family.</text>
</comment>
<feature type="domain" description="Ketoreductase" evidence="3">
    <location>
        <begin position="7"/>
        <end position="201"/>
    </location>
</feature>
<gene>
    <name evidence="4" type="ORF">EF806_01495</name>
</gene>
<evidence type="ECO:0000259" key="3">
    <source>
        <dbReference type="SMART" id="SM00822"/>
    </source>
</evidence>
<organism evidence="4 5">
    <name type="scientific">Methanoliparum thermophilum</name>
    <dbReference type="NCBI Taxonomy" id="2491083"/>
    <lineage>
        <taxon>Archaea</taxon>
        <taxon>Methanobacteriati</taxon>
        <taxon>Methanobacteriota</taxon>
        <taxon>Candidatus Methanoliparia</taxon>
        <taxon>Candidatus Methanoliparales</taxon>
        <taxon>Candidatus Methanoliparaceae</taxon>
        <taxon>Candidatus Methanoliparum</taxon>
    </lineage>
</organism>
<evidence type="ECO:0000313" key="5">
    <source>
        <dbReference type="Proteomes" id="UP000317158"/>
    </source>
</evidence>
<dbReference type="InterPro" id="IPR002347">
    <property type="entry name" value="SDR_fam"/>
</dbReference>
<dbReference type="InterPro" id="IPR036291">
    <property type="entry name" value="NAD(P)-bd_dom_sf"/>
</dbReference>
<dbReference type="Proteomes" id="UP000317158">
    <property type="component" value="Unassembled WGS sequence"/>
</dbReference>
<dbReference type="InterPro" id="IPR020904">
    <property type="entry name" value="Sc_DH/Rdtase_CS"/>
</dbReference>
<dbReference type="FunFam" id="3.40.50.720:FF:000446">
    <property type="entry name" value="Short chain dehydrogenase"/>
    <property type="match status" value="1"/>
</dbReference>
<dbReference type="NCBIfam" id="NF005861">
    <property type="entry name" value="PRK07791.1"/>
    <property type="match status" value="1"/>
</dbReference>
<sequence length="311" mass="33630">MGLLDGKVAIVTGAGRGIGREHALALAKEGAKIVINDVGTARDKMTEDKTPAEEVVNEIKKIGSDAVPDYTNVADYNAVKKMIDNTIATFGRLDILVNNAGILRDRMLVNMSEEEWDAVIAVHLKGTFNCTRHAAAYWREESKAGRQVSASVINTASDAGLIGNPGQTNYGSAKAGIAAFSIIAAAELGRYGVRVNCIVPQARTRLTVETPGVIGAMMAEKPEEGKLDIFGPENVAALVVYLASDEAKDITGRVFHVMGGRIDLLEGWHPIKTIRKEDTNWNVKDMLSRMKELMEGVEPEDLGTKMAMFLM</sequence>
<dbReference type="PRINTS" id="PR00080">
    <property type="entry name" value="SDRFAMILY"/>
</dbReference>
<dbReference type="SUPFAM" id="SSF51735">
    <property type="entry name" value="NAD(P)-binding Rossmann-fold domains"/>
    <property type="match status" value="1"/>
</dbReference>
<evidence type="ECO:0000256" key="1">
    <source>
        <dbReference type="ARBA" id="ARBA00006484"/>
    </source>
</evidence>
<keyword evidence="2" id="KW-0560">Oxidoreductase</keyword>
<evidence type="ECO:0000256" key="2">
    <source>
        <dbReference type="ARBA" id="ARBA00023002"/>
    </source>
</evidence>
<dbReference type="GO" id="GO:0016491">
    <property type="term" value="F:oxidoreductase activity"/>
    <property type="evidence" value="ECO:0007669"/>
    <property type="project" value="UniProtKB-KW"/>
</dbReference>
<dbReference type="EMBL" id="RXIF01000003">
    <property type="protein sequence ID" value="RZN65219.1"/>
    <property type="molecule type" value="Genomic_DNA"/>
</dbReference>
<dbReference type="PRINTS" id="PR00081">
    <property type="entry name" value="GDHRDH"/>
</dbReference>
<reference evidence="4 5" key="1">
    <citation type="journal article" date="2019" name="Nat. Microbiol.">
        <title>Wide diversity of methane and short-chain alkane metabolisms in uncultured archaea.</title>
        <authorList>
            <person name="Borrel G."/>
            <person name="Adam P.S."/>
            <person name="McKay L.J."/>
            <person name="Chen L.X."/>
            <person name="Sierra-Garcia I.N."/>
            <person name="Sieber C.M."/>
            <person name="Letourneur Q."/>
            <person name="Ghozlane A."/>
            <person name="Andersen G.L."/>
            <person name="Li W.J."/>
            <person name="Hallam S.J."/>
            <person name="Muyzer G."/>
            <person name="de Oliveira V.M."/>
            <person name="Inskeep W.P."/>
            <person name="Banfield J.F."/>
            <person name="Gribaldo S."/>
        </authorList>
    </citation>
    <scope>NUCLEOTIDE SEQUENCE [LARGE SCALE GENOMIC DNA]</scope>
    <source>
        <strain evidence="4">NM1a</strain>
    </source>
</reference>
<dbReference type="AlphaFoldDB" id="A0A520KTA6"/>
<proteinExistence type="inferred from homology"/>
<accession>A0A520KTA6</accession>
<dbReference type="Pfam" id="PF13561">
    <property type="entry name" value="adh_short_C2"/>
    <property type="match status" value="1"/>
</dbReference>
<protein>
    <submittedName>
        <fullName evidence="4">SDR family oxidoreductase</fullName>
    </submittedName>
</protein>
<dbReference type="SMART" id="SM00822">
    <property type="entry name" value="PKS_KR"/>
    <property type="match status" value="1"/>
</dbReference>
<dbReference type="PROSITE" id="PS00061">
    <property type="entry name" value="ADH_SHORT"/>
    <property type="match status" value="1"/>
</dbReference>
<comment type="caution">
    <text evidence="4">The sequence shown here is derived from an EMBL/GenBank/DDBJ whole genome shotgun (WGS) entry which is preliminary data.</text>
</comment>
<dbReference type="InterPro" id="IPR057326">
    <property type="entry name" value="KR_dom"/>
</dbReference>
<dbReference type="PANTHER" id="PTHR45024">
    <property type="entry name" value="DEHYDROGENASES, SHORT CHAIN"/>
    <property type="match status" value="1"/>
</dbReference>
<name>A0A520KTA6_METT2</name>